<keyword evidence="2" id="KW-1185">Reference proteome</keyword>
<dbReference type="EMBL" id="JAKIXB020000014">
    <property type="protein sequence ID" value="KAL1602133.1"/>
    <property type="molecule type" value="Genomic_DNA"/>
</dbReference>
<sequence length="347" mass="40972">MHFLRGLMNGQAKDDPSLPLPSLKKFPRNPAKPLSFWYIKSHDRRTLKEYILPYMVESLPERHLMRVILERHPWTNHLVNSQDMTALQDRVRQISASFWKDPATATLVLLQLTRMWFFSLVRYIYRIRYFEGHQTLLEDADLQDIRTQENQMYIAQLSEDVIYRLTCVQNKYETICTKLQADISKLRSTVVSQPKKPPDQLLTSLKQQIEDLDAKLTRSHAPTQAHRFTAEDLATCRWLLEHLPGGPWIQGRVGLRWGQYWQKHWTRCRLEVQRRNHPIWQLARDERFHKVGKELYATLSDRLHKYGALKGDALLPDVQRVVDAIKPVHFHDDGKVDLQAEKGRWLV</sequence>
<protein>
    <submittedName>
        <fullName evidence="1">Uncharacterized protein</fullName>
    </submittedName>
</protein>
<gene>
    <name evidence="1" type="ORF">SLS59_004818</name>
</gene>
<comment type="caution">
    <text evidence="1">The sequence shown here is derived from an EMBL/GenBank/DDBJ whole genome shotgun (WGS) entry which is preliminary data.</text>
</comment>
<proteinExistence type="predicted"/>
<reference evidence="1 2" key="1">
    <citation type="submission" date="2024-02" db="EMBL/GenBank/DDBJ databases">
        <title>De novo assembly and annotation of 12 fungi associated with fruit tree decline syndrome in Ontario, Canada.</title>
        <authorList>
            <person name="Sulman M."/>
            <person name="Ellouze W."/>
            <person name="Ilyukhin E."/>
        </authorList>
    </citation>
    <scope>NUCLEOTIDE SEQUENCE [LARGE SCALE GENOMIC DNA]</scope>
    <source>
        <strain evidence="1 2">M97-236</strain>
    </source>
</reference>
<accession>A0ABR3RCV9</accession>
<name>A0ABR3RCV9_9PLEO</name>
<organism evidence="1 2">
    <name type="scientific">Nothophoma quercina</name>
    <dbReference type="NCBI Taxonomy" id="749835"/>
    <lineage>
        <taxon>Eukaryota</taxon>
        <taxon>Fungi</taxon>
        <taxon>Dikarya</taxon>
        <taxon>Ascomycota</taxon>
        <taxon>Pezizomycotina</taxon>
        <taxon>Dothideomycetes</taxon>
        <taxon>Pleosporomycetidae</taxon>
        <taxon>Pleosporales</taxon>
        <taxon>Pleosporineae</taxon>
        <taxon>Didymellaceae</taxon>
        <taxon>Nothophoma</taxon>
    </lineage>
</organism>
<dbReference type="Proteomes" id="UP001521222">
    <property type="component" value="Unassembled WGS sequence"/>
</dbReference>
<evidence type="ECO:0000313" key="1">
    <source>
        <dbReference type="EMBL" id="KAL1602133.1"/>
    </source>
</evidence>
<evidence type="ECO:0000313" key="2">
    <source>
        <dbReference type="Proteomes" id="UP001521222"/>
    </source>
</evidence>